<proteinExistence type="predicted"/>
<evidence type="ECO:0000313" key="3">
    <source>
        <dbReference type="Proteomes" id="UP000271889"/>
    </source>
</evidence>
<protein>
    <submittedName>
        <fullName evidence="2">Uncharacterized protein</fullName>
    </submittedName>
</protein>
<organism evidence="2 3">
    <name type="scientific">Cylicostephanus goldi</name>
    <name type="common">Nematode worm</name>
    <dbReference type="NCBI Taxonomy" id="71465"/>
    <lineage>
        <taxon>Eukaryota</taxon>
        <taxon>Metazoa</taxon>
        <taxon>Ecdysozoa</taxon>
        <taxon>Nematoda</taxon>
        <taxon>Chromadorea</taxon>
        <taxon>Rhabditida</taxon>
        <taxon>Rhabditina</taxon>
        <taxon>Rhabditomorpha</taxon>
        <taxon>Strongyloidea</taxon>
        <taxon>Strongylidae</taxon>
        <taxon>Cylicostephanus</taxon>
    </lineage>
</organism>
<dbReference type="Proteomes" id="UP000271889">
    <property type="component" value="Unassembled WGS sequence"/>
</dbReference>
<feature type="region of interest" description="Disordered" evidence="1">
    <location>
        <begin position="1"/>
        <end position="90"/>
    </location>
</feature>
<gene>
    <name evidence="2" type="ORF">CGOC_LOCUS12594</name>
</gene>
<feature type="compositionally biased region" description="Low complexity" evidence="1">
    <location>
        <begin position="48"/>
        <end position="66"/>
    </location>
</feature>
<dbReference type="AlphaFoldDB" id="A0A3P7NF92"/>
<sequence length="90" mass="9732">MPIQTVDATPPQVLSNVSTPHAQHPSTASGSNTSGSVVQQILNAPSARQTPTPQNQQHQQQHSNSHPRQRPIQPKTHNNGRKRASGNSFD</sequence>
<keyword evidence="3" id="KW-1185">Reference proteome</keyword>
<evidence type="ECO:0000313" key="2">
    <source>
        <dbReference type="EMBL" id="VDN34298.1"/>
    </source>
</evidence>
<dbReference type="EMBL" id="UYRV01124328">
    <property type="protein sequence ID" value="VDN34298.1"/>
    <property type="molecule type" value="Genomic_DNA"/>
</dbReference>
<name>A0A3P7NF92_CYLGO</name>
<feature type="compositionally biased region" description="Polar residues" evidence="1">
    <location>
        <begin position="12"/>
        <end position="47"/>
    </location>
</feature>
<reference evidence="2 3" key="1">
    <citation type="submission" date="2018-11" db="EMBL/GenBank/DDBJ databases">
        <authorList>
            <consortium name="Pathogen Informatics"/>
        </authorList>
    </citation>
    <scope>NUCLEOTIDE SEQUENCE [LARGE SCALE GENOMIC DNA]</scope>
</reference>
<evidence type="ECO:0000256" key="1">
    <source>
        <dbReference type="SAM" id="MobiDB-lite"/>
    </source>
</evidence>
<accession>A0A3P7NF92</accession>